<dbReference type="Pfam" id="PF18014">
    <property type="entry name" value="Acetyltransf_18"/>
    <property type="match status" value="1"/>
</dbReference>
<proteinExistence type="predicted"/>
<dbReference type="Proteomes" id="UP001184614">
    <property type="component" value="Unassembled WGS sequence"/>
</dbReference>
<keyword evidence="3" id="KW-1185">Reference proteome</keyword>
<sequence>MADMQKSVRLKSFELIAHDIADVDKSLLHGLSMGVRWPHRPNDWDLMLKTGQGLVAIDGIGRVFGSAMWFPYGDDFATIGMVITSPRTQAQGNGRWLMEQVMERCKGRSLSLNATQAAYKLYLTLGFTDEATVYQHQGQVGLELPAIPTPNGELVALSAEELKKVSELDCKAFGTNRMHLLHLISDTAEIYGLERNGQMVGYSFCREFGRGKVIGPIVASNDEDAIQLAAVHLKNLKGKFARVDTREKTGAFADFLEQSRLGVYSTVTTMSKGKLFLNREAHKPWVYGLSAHGWG</sequence>
<protein>
    <submittedName>
        <fullName evidence="2">GNAT superfamily N-acetyltransferase</fullName>
    </submittedName>
</protein>
<dbReference type="PANTHER" id="PTHR47237:SF2">
    <property type="entry name" value="BLL4206 PROTEIN"/>
    <property type="match status" value="1"/>
</dbReference>
<dbReference type="EMBL" id="JAVDQT010000004">
    <property type="protein sequence ID" value="MDR6433187.1"/>
    <property type="molecule type" value="Genomic_DNA"/>
</dbReference>
<dbReference type="SUPFAM" id="SSF55729">
    <property type="entry name" value="Acyl-CoA N-acyltransferases (Nat)"/>
    <property type="match status" value="1"/>
</dbReference>
<feature type="domain" description="N-acetyltransferase" evidence="1">
    <location>
        <begin position="15"/>
        <end position="147"/>
    </location>
</feature>
<organism evidence="2 3">
    <name type="scientific">Brucella pseudogrignonensis</name>
    <dbReference type="NCBI Taxonomy" id="419475"/>
    <lineage>
        <taxon>Bacteria</taxon>
        <taxon>Pseudomonadati</taxon>
        <taxon>Pseudomonadota</taxon>
        <taxon>Alphaproteobacteria</taxon>
        <taxon>Hyphomicrobiales</taxon>
        <taxon>Brucellaceae</taxon>
        <taxon>Brucella/Ochrobactrum group</taxon>
        <taxon>Brucella</taxon>
    </lineage>
</organism>
<reference evidence="2 3" key="1">
    <citation type="submission" date="2023-07" db="EMBL/GenBank/DDBJ databases">
        <title>Sorghum-associated microbial communities from plants grown in Nebraska, USA.</title>
        <authorList>
            <person name="Schachtman D."/>
        </authorList>
    </citation>
    <scope>NUCLEOTIDE SEQUENCE [LARGE SCALE GENOMIC DNA]</scope>
    <source>
        <strain evidence="2 3">DS1730</strain>
    </source>
</reference>
<dbReference type="InterPro" id="IPR052729">
    <property type="entry name" value="Acyl/Acetyltrans_Enzymes"/>
</dbReference>
<dbReference type="Pfam" id="PF13508">
    <property type="entry name" value="Acetyltransf_7"/>
    <property type="match status" value="1"/>
</dbReference>
<gene>
    <name evidence="2" type="ORF">J2782_002933</name>
</gene>
<evidence type="ECO:0000313" key="2">
    <source>
        <dbReference type="EMBL" id="MDR6433187.1"/>
    </source>
</evidence>
<dbReference type="Gene3D" id="3.40.630.90">
    <property type="match status" value="1"/>
</dbReference>
<name>A0ABU1MAX1_9HYPH</name>
<accession>A0ABU1MAX1</accession>
<dbReference type="PROSITE" id="PS51186">
    <property type="entry name" value="GNAT"/>
    <property type="match status" value="1"/>
</dbReference>
<dbReference type="PANTHER" id="PTHR47237">
    <property type="entry name" value="SLL0310 PROTEIN"/>
    <property type="match status" value="1"/>
</dbReference>
<comment type="caution">
    <text evidence="2">The sequence shown here is derived from an EMBL/GenBank/DDBJ whole genome shotgun (WGS) entry which is preliminary data.</text>
</comment>
<dbReference type="InterPro" id="IPR041496">
    <property type="entry name" value="YitH/HolE_GNAT"/>
</dbReference>
<evidence type="ECO:0000259" key="1">
    <source>
        <dbReference type="PROSITE" id="PS51186"/>
    </source>
</evidence>
<dbReference type="InterPro" id="IPR016181">
    <property type="entry name" value="Acyl_CoA_acyltransferase"/>
</dbReference>
<dbReference type="Gene3D" id="3.40.630.30">
    <property type="match status" value="1"/>
</dbReference>
<evidence type="ECO:0000313" key="3">
    <source>
        <dbReference type="Proteomes" id="UP001184614"/>
    </source>
</evidence>
<dbReference type="InterPro" id="IPR000182">
    <property type="entry name" value="GNAT_dom"/>
</dbReference>